<feature type="compositionally biased region" description="Polar residues" evidence="1">
    <location>
        <begin position="40"/>
        <end position="52"/>
    </location>
</feature>
<name>A0A542SP46_9MICO</name>
<evidence type="ECO:0000256" key="1">
    <source>
        <dbReference type="SAM" id="MobiDB-lite"/>
    </source>
</evidence>
<keyword evidence="3" id="KW-1185">Reference proteome</keyword>
<feature type="region of interest" description="Disordered" evidence="1">
    <location>
        <begin position="40"/>
        <end position="59"/>
    </location>
</feature>
<dbReference type="AlphaFoldDB" id="A0A542SP46"/>
<evidence type="ECO:0000313" key="3">
    <source>
        <dbReference type="Proteomes" id="UP000316181"/>
    </source>
</evidence>
<dbReference type="RefSeq" id="WP_142111671.1">
    <property type="nucleotide sequence ID" value="NZ_BAAATB010000002.1"/>
</dbReference>
<reference evidence="2 3" key="1">
    <citation type="submission" date="2019-06" db="EMBL/GenBank/DDBJ databases">
        <title>Sequencing the genomes of 1000 actinobacteria strains.</title>
        <authorList>
            <person name="Klenk H.-P."/>
        </authorList>
    </citation>
    <scope>NUCLEOTIDE SEQUENCE [LARGE SCALE GENOMIC DNA]</scope>
    <source>
        <strain evidence="2 3">DSM 10596</strain>
    </source>
</reference>
<sequence>MTLLITRMWESVWKNKRQLAASAVAVMLGLYIVVAGSTSSTAADTRPNSTQEARPPLNGDGYVVLYPDSEGFYEPSAEFGSAAAEQSKLLNVNDRDADPFVVLAEADGSLPSGMTIQDIETIVLAKRTGNFGDAIEIADNLGATLLSSDESGRTVELTSSSDIPSTAAKANVRTWAALANAWSPSYEGDTIIGVDWGVKIAYTFTVTEGSNQGAAGRGYGYYRGYNGSVFGTWSQYYNLGSAFSNTATTKAVPWGNVAGKARFKATSLASIYAAGKWNT</sequence>
<gene>
    <name evidence="2" type="ORF">FB389_1054</name>
</gene>
<comment type="caution">
    <text evidence="2">The sequence shown here is derived from an EMBL/GenBank/DDBJ whole genome shotgun (WGS) entry which is preliminary data.</text>
</comment>
<proteinExistence type="predicted"/>
<protein>
    <submittedName>
        <fullName evidence="2">Uncharacterized protein</fullName>
    </submittedName>
</protein>
<dbReference type="Proteomes" id="UP000316181">
    <property type="component" value="Unassembled WGS sequence"/>
</dbReference>
<dbReference type="EMBL" id="VFNV01000001">
    <property type="protein sequence ID" value="TQK76383.1"/>
    <property type="molecule type" value="Genomic_DNA"/>
</dbReference>
<accession>A0A542SP46</accession>
<organism evidence="2 3">
    <name type="scientific">Rarobacter incanus</name>
    <dbReference type="NCBI Taxonomy" id="153494"/>
    <lineage>
        <taxon>Bacteria</taxon>
        <taxon>Bacillati</taxon>
        <taxon>Actinomycetota</taxon>
        <taxon>Actinomycetes</taxon>
        <taxon>Micrococcales</taxon>
        <taxon>Rarobacteraceae</taxon>
        <taxon>Rarobacter</taxon>
    </lineage>
</organism>
<evidence type="ECO:0000313" key="2">
    <source>
        <dbReference type="EMBL" id="TQK76383.1"/>
    </source>
</evidence>